<dbReference type="GO" id="GO:0006397">
    <property type="term" value="P:mRNA processing"/>
    <property type="evidence" value="ECO:0007669"/>
    <property type="project" value="UniProtKB-KW"/>
</dbReference>
<feature type="compositionally biased region" description="Acidic residues" evidence="16">
    <location>
        <begin position="1572"/>
        <end position="1607"/>
    </location>
</feature>
<evidence type="ECO:0000313" key="20">
    <source>
        <dbReference type="Proteomes" id="UP000308005"/>
    </source>
</evidence>
<keyword evidence="15" id="KW-0539">Nucleus</keyword>
<dbReference type="GO" id="GO:0003729">
    <property type="term" value="F:mRNA binding"/>
    <property type="evidence" value="ECO:0007669"/>
    <property type="project" value="InterPro"/>
</dbReference>
<dbReference type="EMBL" id="QZBM01000054">
    <property type="protein sequence ID" value="THZ27680.1"/>
    <property type="molecule type" value="Genomic_DNA"/>
</dbReference>
<evidence type="ECO:0000256" key="15">
    <source>
        <dbReference type="ARBA" id="ARBA00023242"/>
    </source>
</evidence>
<feature type="compositionally biased region" description="Acidic residues" evidence="16">
    <location>
        <begin position="49"/>
        <end position="63"/>
    </location>
</feature>
<dbReference type="CDD" id="cd02249">
    <property type="entry name" value="ZZ"/>
    <property type="match status" value="1"/>
</dbReference>
<dbReference type="SMART" id="SM00291">
    <property type="entry name" value="ZnF_ZZ"/>
    <property type="match status" value="4"/>
</dbReference>
<keyword evidence="8" id="KW-0863">Zinc-finger</keyword>
<dbReference type="Pfam" id="PF16158">
    <property type="entry name" value="N_BRCA1_IG"/>
    <property type="match status" value="1"/>
</dbReference>
<dbReference type="GO" id="GO:0000184">
    <property type="term" value="P:nuclear-transcribed mRNA catabolic process, nonsense-mediated decay"/>
    <property type="evidence" value="ECO:0007669"/>
    <property type="project" value="UniProtKB-KW"/>
</dbReference>
<dbReference type="InterPro" id="IPR032350">
    <property type="entry name" value="Nbr1_FW"/>
</dbReference>
<feature type="domain" description="ZZ-type" evidence="17">
    <location>
        <begin position="1007"/>
        <end position="1054"/>
    </location>
</feature>
<gene>
    <name evidence="19" type="ORF">D6C91_02170</name>
</gene>
<comment type="subcellular location">
    <subcellularLocation>
        <location evidence="2">Cytoplasm</location>
    </subcellularLocation>
    <subcellularLocation>
        <location evidence="1">Nucleus</location>
    </subcellularLocation>
</comment>
<keyword evidence="4" id="KW-0813">Transport</keyword>
<evidence type="ECO:0000256" key="14">
    <source>
        <dbReference type="ARBA" id="ARBA00023187"/>
    </source>
</evidence>
<evidence type="ECO:0000256" key="16">
    <source>
        <dbReference type="SAM" id="MobiDB-lite"/>
    </source>
</evidence>
<feature type="domain" description="ZZ-type" evidence="17">
    <location>
        <begin position="1077"/>
        <end position="1122"/>
    </location>
</feature>
<proteinExistence type="inferred from homology"/>
<dbReference type="Pfam" id="PF09405">
    <property type="entry name" value="Btz"/>
    <property type="match status" value="1"/>
</dbReference>
<keyword evidence="6" id="KW-0507">mRNA processing</keyword>
<feature type="region of interest" description="Disordered" evidence="16">
    <location>
        <begin position="1512"/>
        <end position="1607"/>
    </location>
</feature>
<evidence type="ECO:0000256" key="12">
    <source>
        <dbReference type="ARBA" id="ARBA00022884"/>
    </source>
</evidence>
<sequence>MAPRSSLKTLVDRRRRADGDEDEESVTGVDDSQSDGSVASDVDNTVDTLDADADASEFSDVEDAIALPIDQTVPQSVGPEKTGRTRSKKSSKGTKQDKKPSNTNTSESVAQGSVAGESNGTDVSTAAADAPIVSSDGGPARRGESVADRRRREHDDYKKKRDTDPTFIPNRGNFFMHDARTPDQRGFSSYGRGRGGRGRSVPQAPSRSVEVAPADLRRSANIARSHVPPPVERTADAPWTHDLHETINERGGPPARQRPPQFPAINPEPVSRGTSTAQPKPLNFSKTTQIGSVQIRVSLPGMAAAVPFAAVPVKSHTRLPDHRPPLRRDKPVRISMPDHPVRYVFPAAERSFIFIPRALRPNQQGFGKARGSFGAYGAPSSRRQSLFGGSVYSQVMSMSRRSSLARDVPRDSAFSPTGSYTARGHPGSGRPVVRLPQAGSHRSSNPSPAGSAYGRSYPHSYPRPQTPAVEHWAEPDTVHQPRPQKTISMTGIESPAGLALHAPQQQEQQPFHNQLPQHIAEGSISTQSASSDMAPHPLGPAGYMYPSGTPLSNIPERAIHAQPFQPPASNFYSPYGPSGYYYPPQPTQYGAMPSYAPPTAQPSYAPPEAPMTSDPQGTMAHESNGMVYYTQLPQYASQEGYLQPYAVPGMGGMMTPSPEGAYYYANAGQMYYQWPSSCSSSFYSSTSYRSPLTRILETSPPPEAVVRHQAAIHTHASFDMPSSTGPVNEDTLITIKVSFDDSTKRLKLPLKDLGANTLPVKLRQVLCIASDQAVVFERYSDSAGGYVVLDDSNPAVFKTLIRAAKAKLKLKLRASAPSEETKIDAPSEESSVVPEAPIAPSRSATTLDQHSIGPGIFEFRDALSSMKTDVEAPVPRPFDFTANTTVQGVKHVLPLRVAQSIEEVSRGPWSVFCNSCDRVMSNVHYHCGVCDGGDFDLCETCITNGAACLGDGHWLVKRSIHDGKVISSTTERFAPKPKHSASSAPLPKFEVVKDIPGAFTDDVKTLSESMRTCNACVVTLPDRDFVTCIQCDDYDLCLNCHTLNAHGHHPGHHFKPAVDGADLSLAQEALLPAGRNFRHTAICDGCDKMIHGVRHKCFDCPDFDYCGECHQNARHTHPRHRFAAIYEHFKGRPASSVSHHGIYCDGPLCKGKPHQSYIQGVRYKCVVCHDTDFCQNCEALPTTHHNKTHPLVKFKTPVNHLTISTESETKHGVRKLGDREFVRNVHSPVIPNRRQSANVTAPVKTVADIKPSPQAEEKKVEEKKEEVPAPVLQPAAVVTPSPNAPSAVLQAHFVADRIPDGTVIAPNTRFVQSWTIRNPGPDAWPAGCSVRFVGGDNMLNVDNTQVAAVSDIADATESNVVGREVLPGEAFPFAVTMKAPAREGKCISYWRLKSADGTPFGHRLWCDIDVKNAPVVFTGAAPVPRSPVTVQSTSQAQSYYALYKERMNALKTHLDQTNTQSSTAPTMPAAAAVAAAIAPTEVSEESQKPANAVMVTQTFEVTKTPAEADIEVAESEHEEGELKGSQMVFPTLDKESPSSSTYESFSGSGLSKKAHEETEQASQTSDIADSVVSDDEGFEDITDDLEVLSANEEETSDDGFLTDDDYDILDASDQETVASMK</sequence>
<dbReference type="InterPro" id="IPR000433">
    <property type="entry name" value="Znf_ZZ"/>
</dbReference>
<dbReference type="GO" id="GO:0005737">
    <property type="term" value="C:cytoplasm"/>
    <property type="evidence" value="ECO:0007669"/>
    <property type="project" value="UniProtKB-SubCell"/>
</dbReference>
<dbReference type="CDD" id="cd14947">
    <property type="entry name" value="NBR1_like"/>
    <property type="match status" value="1"/>
</dbReference>
<reference evidence="19 20" key="1">
    <citation type="submission" date="2018-10" db="EMBL/GenBank/DDBJ databases">
        <title>Fifty Aureobasidium pullulans genomes reveal a recombining polyextremotolerant generalist.</title>
        <authorList>
            <person name="Gostincar C."/>
            <person name="Turk M."/>
            <person name="Zajc J."/>
            <person name="Gunde-Cimerman N."/>
        </authorList>
    </citation>
    <scope>NUCLEOTIDE SEQUENCE [LARGE SCALE GENOMIC DNA]</scope>
    <source>
        <strain evidence="19 20">EXF-3863</strain>
    </source>
</reference>
<evidence type="ECO:0000256" key="6">
    <source>
        <dbReference type="ARBA" id="ARBA00022664"/>
    </source>
</evidence>
<dbReference type="Proteomes" id="UP000308005">
    <property type="component" value="Unassembled WGS sequence"/>
</dbReference>
<keyword evidence="11" id="KW-0810">Translation regulation</keyword>
<dbReference type="GO" id="GO:0008380">
    <property type="term" value="P:RNA splicing"/>
    <property type="evidence" value="ECO:0007669"/>
    <property type="project" value="UniProtKB-KW"/>
</dbReference>
<feature type="compositionally biased region" description="Polar residues" evidence="16">
    <location>
        <begin position="30"/>
        <end position="47"/>
    </location>
</feature>
<dbReference type="SUPFAM" id="SSF57850">
    <property type="entry name" value="RING/U-box"/>
    <property type="match status" value="4"/>
</dbReference>
<evidence type="ECO:0008006" key="21">
    <source>
        <dbReference type="Google" id="ProtNLM"/>
    </source>
</evidence>
<feature type="region of interest" description="Disordered" evidence="16">
    <location>
        <begin position="1"/>
        <end position="220"/>
    </location>
</feature>
<evidence type="ECO:0000256" key="13">
    <source>
        <dbReference type="ARBA" id="ARBA00023161"/>
    </source>
</evidence>
<evidence type="ECO:0000256" key="10">
    <source>
        <dbReference type="ARBA" id="ARBA00022833"/>
    </source>
</evidence>
<feature type="compositionally biased region" description="Basic and acidic residues" evidence="16">
    <location>
        <begin position="139"/>
        <end position="164"/>
    </location>
</feature>
<keyword evidence="10" id="KW-0862">Zinc</keyword>
<dbReference type="GO" id="GO:0008270">
    <property type="term" value="F:zinc ion binding"/>
    <property type="evidence" value="ECO:0007669"/>
    <property type="project" value="UniProtKB-KW"/>
</dbReference>
<keyword evidence="7" id="KW-0479">Metal-binding</keyword>
<accession>A0A4S9TQZ4</accession>
<evidence type="ECO:0000256" key="3">
    <source>
        <dbReference type="ARBA" id="ARBA00009548"/>
    </source>
</evidence>
<keyword evidence="14" id="KW-0508">mRNA splicing</keyword>
<dbReference type="SMART" id="SM01044">
    <property type="entry name" value="Btz"/>
    <property type="match status" value="1"/>
</dbReference>
<evidence type="ECO:0000256" key="9">
    <source>
        <dbReference type="ARBA" id="ARBA00022816"/>
    </source>
</evidence>
<comment type="caution">
    <text evidence="19">The sequence shown here is derived from an EMBL/GenBank/DDBJ whole genome shotgun (WGS) entry which is preliminary data.</text>
</comment>
<evidence type="ECO:0000256" key="5">
    <source>
        <dbReference type="ARBA" id="ARBA00022490"/>
    </source>
</evidence>
<name>A0A4S9TQZ4_AURPU</name>
<evidence type="ECO:0000256" key="11">
    <source>
        <dbReference type="ARBA" id="ARBA00022845"/>
    </source>
</evidence>
<feature type="domain" description="ZZ-type" evidence="17">
    <location>
        <begin position="1138"/>
        <end position="1191"/>
    </location>
</feature>
<evidence type="ECO:0000256" key="2">
    <source>
        <dbReference type="ARBA" id="ARBA00004496"/>
    </source>
</evidence>
<dbReference type="Pfam" id="PF00569">
    <property type="entry name" value="ZZ"/>
    <property type="match status" value="2"/>
</dbReference>
<keyword evidence="13" id="KW-0866">Nonsense-mediated mRNA decay</keyword>
<evidence type="ECO:0000313" key="19">
    <source>
        <dbReference type="EMBL" id="THZ27680.1"/>
    </source>
</evidence>
<dbReference type="GO" id="GO:0035145">
    <property type="term" value="C:exon-exon junction complex"/>
    <property type="evidence" value="ECO:0007669"/>
    <property type="project" value="InterPro"/>
</dbReference>
<feature type="compositionally biased region" description="Polar residues" evidence="16">
    <location>
        <begin position="272"/>
        <end position="284"/>
    </location>
</feature>
<evidence type="ECO:0000256" key="4">
    <source>
        <dbReference type="ARBA" id="ARBA00022448"/>
    </source>
</evidence>
<evidence type="ECO:0000259" key="18">
    <source>
        <dbReference type="SMART" id="SM01044"/>
    </source>
</evidence>
<dbReference type="InterPro" id="IPR013783">
    <property type="entry name" value="Ig-like_fold"/>
</dbReference>
<dbReference type="Gene3D" id="2.60.40.10">
    <property type="entry name" value="Immunoglobulins"/>
    <property type="match status" value="1"/>
</dbReference>
<dbReference type="PANTHER" id="PTHR20930:SF0">
    <property type="entry name" value="PROTEIN ILRUN"/>
    <property type="match status" value="1"/>
</dbReference>
<keyword evidence="5" id="KW-0963">Cytoplasm</keyword>
<protein>
    <recommendedName>
        <fullName evidence="21">ZZ-type domain-containing protein</fullName>
    </recommendedName>
</protein>
<feature type="domain" description="ZZ-type" evidence="17">
    <location>
        <begin position="907"/>
        <end position="955"/>
    </location>
</feature>
<dbReference type="InterPro" id="IPR018545">
    <property type="entry name" value="Btz_dom"/>
</dbReference>
<organism evidence="19 20">
    <name type="scientific">Aureobasidium pullulans</name>
    <name type="common">Black yeast</name>
    <name type="synonym">Pullularia pullulans</name>
    <dbReference type="NCBI Taxonomy" id="5580"/>
    <lineage>
        <taxon>Eukaryota</taxon>
        <taxon>Fungi</taxon>
        <taxon>Dikarya</taxon>
        <taxon>Ascomycota</taxon>
        <taxon>Pezizomycotina</taxon>
        <taxon>Dothideomycetes</taxon>
        <taxon>Dothideomycetidae</taxon>
        <taxon>Dothideales</taxon>
        <taxon>Saccotheciaceae</taxon>
        <taxon>Aureobasidium</taxon>
    </lineage>
</organism>
<feature type="compositionally biased region" description="Low complexity" evidence="16">
    <location>
        <begin position="1537"/>
        <end position="1551"/>
    </location>
</feature>
<evidence type="ECO:0000259" key="17">
    <source>
        <dbReference type="SMART" id="SM00291"/>
    </source>
</evidence>
<keyword evidence="12" id="KW-0694">RNA-binding</keyword>
<dbReference type="GO" id="GO:0006417">
    <property type="term" value="P:regulation of translation"/>
    <property type="evidence" value="ECO:0007669"/>
    <property type="project" value="UniProtKB-KW"/>
</dbReference>
<dbReference type="GO" id="GO:0051028">
    <property type="term" value="P:mRNA transport"/>
    <property type="evidence" value="ECO:0007669"/>
    <property type="project" value="UniProtKB-KW"/>
</dbReference>
<feature type="region of interest" description="Disordered" evidence="16">
    <location>
        <begin position="402"/>
        <end position="467"/>
    </location>
</feature>
<dbReference type="Gene3D" id="3.30.60.90">
    <property type="match status" value="4"/>
</dbReference>
<keyword evidence="9" id="KW-0509">mRNA transport</keyword>
<feature type="region of interest" description="Disordered" evidence="16">
    <location>
        <begin position="244"/>
        <end position="284"/>
    </location>
</feature>
<dbReference type="InterPro" id="IPR043145">
    <property type="entry name" value="Znf_ZZ_sf"/>
</dbReference>
<evidence type="ECO:0000256" key="7">
    <source>
        <dbReference type="ARBA" id="ARBA00022723"/>
    </source>
</evidence>
<dbReference type="PANTHER" id="PTHR20930">
    <property type="entry name" value="OVARIAN CARCINOMA ANTIGEN CA125-RELATED"/>
    <property type="match status" value="1"/>
</dbReference>
<feature type="compositionally biased region" description="Pro residues" evidence="16">
    <location>
        <begin position="595"/>
        <end position="609"/>
    </location>
</feature>
<comment type="similarity">
    <text evidence="3">Belongs to the CASC3 family.</text>
</comment>
<feature type="compositionally biased region" description="Polar residues" evidence="16">
    <location>
        <begin position="101"/>
        <end position="124"/>
    </location>
</feature>
<dbReference type="CDD" id="cd02340">
    <property type="entry name" value="ZZ_NBR1_like"/>
    <property type="match status" value="2"/>
</dbReference>
<feature type="region of interest" description="Disordered" evidence="16">
    <location>
        <begin position="592"/>
        <end position="615"/>
    </location>
</feature>
<feature type="domain" description="Btz" evidence="18">
    <location>
        <begin position="128"/>
        <end position="270"/>
    </location>
</feature>
<evidence type="ECO:0000256" key="1">
    <source>
        <dbReference type="ARBA" id="ARBA00004123"/>
    </source>
</evidence>
<evidence type="ECO:0000256" key="8">
    <source>
        <dbReference type="ARBA" id="ARBA00022771"/>
    </source>
</evidence>